<sequence length="135" mass="13761">MKAAAFDYAVPKSIAEATALLGSNGAATAAIAGGQSLLPMLNLRVALPDLVVDLGRLEELKEIAATRTNIRVGALTTHAAIEDGKLPEAFGGLMQKVASKISYRAVRNHGTIGGSVALADPAADWPGCLLALGAQ</sequence>
<reference evidence="5" key="1">
    <citation type="submission" date="2020-06" db="EMBL/GenBank/DDBJ databases">
        <title>Legume-microbial interactions unlock mineral nutrients during tropical forest succession.</title>
        <authorList>
            <person name="Epihov D.Z."/>
        </authorList>
    </citation>
    <scope>NUCLEOTIDE SEQUENCE [LARGE SCALE GENOMIC DNA]</scope>
    <source>
        <strain evidence="5">Pan2503</strain>
    </source>
</reference>
<keyword evidence="3" id="KW-0560">Oxidoreductase</keyword>
<evidence type="ECO:0000256" key="3">
    <source>
        <dbReference type="ARBA" id="ARBA00023002"/>
    </source>
</evidence>
<dbReference type="SUPFAM" id="SSF56176">
    <property type="entry name" value="FAD-binding/transporter-associated domain-like"/>
    <property type="match status" value="1"/>
</dbReference>
<protein>
    <submittedName>
        <fullName evidence="5">FAD binding domain-containing protein</fullName>
    </submittedName>
</protein>
<organism evidence="5 6">
    <name type="scientific">Candidatus Acidiferrum panamense</name>
    <dbReference type="NCBI Taxonomy" id="2741543"/>
    <lineage>
        <taxon>Bacteria</taxon>
        <taxon>Pseudomonadati</taxon>
        <taxon>Acidobacteriota</taxon>
        <taxon>Terriglobia</taxon>
        <taxon>Candidatus Acidiferrales</taxon>
        <taxon>Candidatus Acidiferrum</taxon>
    </lineage>
</organism>
<evidence type="ECO:0000259" key="4">
    <source>
        <dbReference type="PROSITE" id="PS51387"/>
    </source>
</evidence>
<comment type="caution">
    <text evidence="5">The sequence shown here is derived from an EMBL/GenBank/DDBJ whole genome shotgun (WGS) entry which is preliminary data.</text>
</comment>
<evidence type="ECO:0000256" key="2">
    <source>
        <dbReference type="ARBA" id="ARBA00022827"/>
    </source>
</evidence>
<evidence type="ECO:0000313" key="6">
    <source>
        <dbReference type="Proteomes" id="UP000567293"/>
    </source>
</evidence>
<dbReference type="InterPro" id="IPR016169">
    <property type="entry name" value="FAD-bd_PCMH_sub2"/>
</dbReference>
<dbReference type="InterPro" id="IPR016167">
    <property type="entry name" value="FAD-bd_PCMH_sub1"/>
</dbReference>
<dbReference type="Gene3D" id="3.30.43.10">
    <property type="entry name" value="Uridine Diphospho-n-acetylenolpyruvylglucosamine Reductase, domain 2"/>
    <property type="match status" value="1"/>
</dbReference>
<dbReference type="PROSITE" id="PS51387">
    <property type="entry name" value="FAD_PCMH"/>
    <property type="match status" value="1"/>
</dbReference>
<dbReference type="Proteomes" id="UP000567293">
    <property type="component" value="Unassembled WGS sequence"/>
</dbReference>
<name>A0A7V8NSH2_9BACT</name>
<proteinExistence type="predicted"/>
<feature type="non-terminal residue" evidence="5">
    <location>
        <position position="135"/>
    </location>
</feature>
<feature type="domain" description="FAD-binding PCMH-type" evidence="4">
    <location>
        <begin position="1"/>
        <end position="135"/>
    </location>
</feature>
<evidence type="ECO:0000313" key="5">
    <source>
        <dbReference type="EMBL" id="MBA0086410.1"/>
    </source>
</evidence>
<keyword evidence="6" id="KW-1185">Reference proteome</keyword>
<evidence type="ECO:0000256" key="1">
    <source>
        <dbReference type="ARBA" id="ARBA00022630"/>
    </source>
</evidence>
<dbReference type="EMBL" id="JACDQQ010001501">
    <property type="protein sequence ID" value="MBA0086410.1"/>
    <property type="molecule type" value="Genomic_DNA"/>
</dbReference>
<dbReference type="GO" id="GO:0016491">
    <property type="term" value="F:oxidoreductase activity"/>
    <property type="evidence" value="ECO:0007669"/>
    <property type="project" value="UniProtKB-KW"/>
</dbReference>
<keyword evidence="1" id="KW-0285">Flavoprotein</keyword>
<accession>A0A7V8NSH2</accession>
<dbReference type="InterPro" id="IPR036318">
    <property type="entry name" value="FAD-bd_PCMH-like_sf"/>
</dbReference>
<dbReference type="AlphaFoldDB" id="A0A7V8NSH2"/>
<gene>
    <name evidence="5" type="ORF">HRJ53_15630</name>
</gene>
<keyword evidence="2" id="KW-0274">FAD</keyword>
<dbReference type="GO" id="GO:0071949">
    <property type="term" value="F:FAD binding"/>
    <property type="evidence" value="ECO:0007669"/>
    <property type="project" value="InterPro"/>
</dbReference>
<dbReference type="InterPro" id="IPR016166">
    <property type="entry name" value="FAD-bd_PCMH"/>
</dbReference>
<dbReference type="PANTHER" id="PTHR42659:SF2">
    <property type="entry name" value="XANTHINE DEHYDROGENASE SUBUNIT C-RELATED"/>
    <property type="match status" value="1"/>
</dbReference>
<dbReference type="Pfam" id="PF00941">
    <property type="entry name" value="FAD_binding_5"/>
    <property type="match status" value="1"/>
</dbReference>
<dbReference type="Gene3D" id="3.30.465.10">
    <property type="match status" value="1"/>
</dbReference>
<dbReference type="PANTHER" id="PTHR42659">
    <property type="entry name" value="XANTHINE DEHYDROGENASE SUBUNIT C-RELATED"/>
    <property type="match status" value="1"/>
</dbReference>
<dbReference type="InterPro" id="IPR002346">
    <property type="entry name" value="Mopterin_DH_FAD-bd"/>
</dbReference>
<dbReference type="InterPro" id="IPR051312">
    <property type="entry name" value="Diverse_Substr_Oxidored"/>
</dbReference>